<keyword evidence="3" id="KW-1185">Reference proteome</keyword>
<keyword evidence="1" id="KW-0732">Signal</keyword>
<dbReference type="AlphaFoldDB" id="A0ABD3IKW4"/>
<comment type="caution">
    <text evidence="2">The sequence shown here is derived from an EMBL/GenBank/DDBJ whole genome shotgun (WGS) entry which is preliminary data.</text>
</comment>
<evidence type="ECO:0000313" key="2">
    <source>
        <dbReference type="EMBL" id="KAL3702154.1"/>
    </source>
</evidence>
<dbReference type="EMBL" id="JBJQOH010000001">
    <property type="protein sequence ID" value="KAL3702154.1"/>
    <property type="molecule type" value="Genomic_DNA"/>
</dbReference>
<feature type="signal peptide" evidence="1">
    <location>
        <begin position="1"/>
        <end position="21"/>
    </location>
</feature>
<dbReference type="Proteomes" id="UP001633002">
    <property type="component" value="Unassembled WGS sequence"/>
</dbReference>
<feature type="chain" id="PRO_5044806583" evidence="1">
    <location>
        <begin position="22"/>
        <end position="106"/>
    </location>
</feature>
<organism evidence="2 3">
    <name type="scientific">Riccia sorocarpa</name>
    <dbReference type="NCBI Taxonomy" id="122646"/>
    <lineage>
        <taxon>Eukaryota</taxon>
        <taxon>Viridiplantae</taxon>
        <taxon>Streptophyta</taxon>
        <taxon>Embryophyta</taxon>
        <taxon>Marchantiophyta</taxon>
        <taxon>Marchantiopsida</taxon>
        <taxon>Marchantiidae</taxon>
        <taxon>Marchantiales</taxon>
        <taxon>Ricciaceae</taxon>
        <taxon>Riccia</taxon>
    </lineage>
</organism>
<proteinExistence type="predicted"/>
<evidence type="ECO:0000256" key="1">
    <source>
        <dbReference type="SAM" id="SignalP"/>
    </source>
</evidence>
<evidence type="ECO:0000313" key="3">
    <source>
        <dbReference type="Proteomes" id="UP001633002"/>
    </source>
</evidence>
<reference evidence="2 3" key="1">
    <citation type="submission" date="2024-09" db="EMBL/GenBank/DDBJ databases">
        <title>Chromosome-scale assembly of Riccia sorocarpa.</title>
        <authorList>
            <person name="Paukszto L."/>
        </authorList>
    </citation>
    <scope>NUCLEOTIDE SEQUENCE [LARGE SCALE GENOMIC DNA]</scope>
    <source>
        <strain evidence="2">LP-2024</strain>
        <tissue evidence="2">Aerial parts of the thallus</tissue>
    </source>
</reference>
<protein>
    <submittedName>
        <fullName evidence="2">Uncharacterized protein</fullName>
    </submittedName>
</protein>
<accession>A0ABD3IKW4</accession>
<gene>
    <name evidence="2" type="ORF">R1sor_020176</name>
</gene>
<name>A0ABD3IKW4_9MARC</name>
<sequence>MELSKKMVLLLVAMLLALSDAQNTEEKTIICNGDNLPNYDYQQAVLNTLGDVIYNTWDTGLRWKKVTLQDCRLRYEIYDFDFVTYGADAHDEQPGPNDIVIAMEVA</sequence>